<keyword evidence="4 10" id="KW-0547">Nucleotide-binding</keyword>
<dbReference type="Pfam" id="PF01225">
    <property type="entry name" value="Mur_ligase"/>
    <property type="match status" value="1"/>
</dbReference>
<keyword evidence="1 10" id="KW-0963">Cytoplasm</keyword>
<evidence type="ECO:0000256" key="5">
    <source>
        <dbReference type="ARBA" id="ARBA00022840"/>
    </source>
</evidence>
<dbReference type="InterPro" id="IPR036615">
    <property type="entry name" value="Mur_ligase_C_dom_sf"/>
</dbReference>
<comment type="pathway">
    <text evidence="10 11">Cell wall biogenesis; peptidoglycan biosynthesis.</text>
</comment>
<dbReference type="SUPFAM" id="SSF53623">
    <property type="entry name" value="MurD-like peptide ligases, catalytic domain"/>
    <property type="match status" value="1"/>
</dbReference>
<comment type="function">
    <text evidence="10 11">Involved in cell wall formation. Catalyzes the final step in the synthesis of UDP-N-acetylmuramoyl-pentapeptide, the precursor of murein.</text>
</comment>
<reference evidence="15" key="1">
    <citation type="journal article" date="2023" name="Comput. Struct. Biotechnol. J.">
        <title>Discovery of a novel marine Bacteroidetes with a rich repertoire of carbohydrate-active enzymes.</title>
        <authorList>
            <person name="Chen B."/>
            <person name="Liu G."/>
            <person name="Chen Q."/>
            <person name="Wang H."/>
            <person name="Liu L."/>
            <person name="Tang K."/>
        </authorList>
    </citation>
    <scope>NUCLEOTIDE SEQUENCE</scope>
    <source>
        <strain evidence="15">TK19036</strain>
    </source>
</reference>
<dbReference type="AlphaFoldDB" id="A0AA49Q0E8"/>
<feature type="domain" description="Mur ligase C-terminal" evidence="13">
    <location>
        <begin position="300"/>
        <end position="417"/>
    </location>
</feature>
<dbReference type="Gene3D" id="3.40.1190.10">
    <property type="entry name" value="Mur-like, catalytic domain"/>
    <property type="match status" value="1"/>
</dbReference>
<comment type="catalytic activity">
    <reaction evidence="10 11">
        <text>D-alanyl-D-alanine + UDP-N-acetyl-alpha-D-muramoyl-L-alanyl-gamma-D-glutamyl-meso-2,6-diaminopimelate + ATP = UDP-N-acetyl-alpha-D-muramoyl-L-alanyl-gamma-D-glutamyl-meso-2,6-diaminopimeloyl-D-alanyl-D-alanine + ADP + phosphate + H(+)</text>
        <dbReference type="Rhea" id="RHEA:28374"/>
        <dbReference type="ChEBI" id="CHEBI:15378"/>
        <dbReference type="ChEBI" id="CHEBI:30616"/>
        <dbReference type="ChEBI" id="CHEBI:43474"/>
        <dbReference type="ChEBI" id="CHEBI:57822"/>
        <dbReference type="ChEBI" id="CHEBI:61386"/>
        <dbReference type="ChEBI" id="CHEBI:83905"/>
        <dbReference type="ChEBI" id="CHEBI:456216"/>
        <dbReference type="EC" id="6.3.2.10"/>
    </reaction>
</comment>
<evidence type="ECO:0000313" key="15">
    <source>
        <dbReference type="EMBL" id="WKN40102.1"/>
    </source>
</evidence>
<evidence type="ECO:0000256" key="7">
    <source>
        <dbReference type="ARBA" id="ARBA00022984"/>
    </source>
</evidence>
<keyword evidence="8 10" id="KW-0131">Cell cycle</keyword>
<dbReference type="NCBIfam" id="TIGR01143">
    <property type="entry name" value="murF"/>
    <property type="match status" value="1"/>
</dbReference>
<evidence type="ECO:0000256" key="8">
    <source>
        <dbReference type="ARBA" id="ARBA00023306"/>
    </source>
</evidence>
<comment type="subcellular location">
    <subcellularLocation>
        <location evidence="10 11">Cytoplasm</location>
    </subcellularLocation>
</comment>
<feature type="domain" description="Mur ligase N-terminal catalytic" evidence="12">
    <location>
        <begin position="16"/>
        <end position="85"/>
    </location>
</feature>
<keyword evidence="5 10" id="KW-0067">ATP-binding</keyword>
<dbReference type="Gene3D" id="3.90.190.20">
    <property type="entry name" value="Mur ligase, C-terminal domain"/>
    <property type="match status" value="1"/>
</dbReference>
<dbReference type="GO" id="GO:0047480">
    <property type="term" value="F:UDP-N-acetylmuramoyl-tripeptide-D-alanyl-D-alanine ligase activity"/>
    <property type="evidence" value="ECO:0007669"/>
    <property type="project" value="UniProtKB-UniRule"/>
</dbReference>
<dbReference type="Pfam" id="PF08245">
    <property type="entry name" value="Mur_ligase_M"/>
    <property type="match status" value="1"/>
</dbReference>
<dbReference type="GO" id="GO:0009252">
    <property type="term" value="P:peptidoglycan biosynthetic process"/>
    <property type="evidence" value="ECO:0007669"/>
    <property type="project" value="UniProtKB-UniRule"/>
</dbReference>
<sequence length="428" mass="47363">MKTTAELYEIFHSYPHVSTDTRKIEPDCLFFALKGENFNGNRFATDALEKGAAYAVIDEAEYQTNDRCLLVDDVLTALQQLAHHHRMQLNIPIIGINGTNGKTTTKELLHAVLRQKYRTLATKGNLNNHIGVPLTLLEMTAETEIAIIELGANAIGEIATLCRIAHPTYGLTTNIGKAHMEGFGGLEGAIRGESEQYDYQLKTNGTVFINSQNPILSNMAKRFKQPYFYPASGDYFHCEFISADPYIIYRHENGEEVQTQLLGAYNFENIAAALCIGKFFEVPAEQANQAVAAYQPSNKRSQIVQRGSNTIILDAYNANPDSMQAAIQNLKAMQAPGKVAILGDMYELGEDSPQEHRSIGEQLAEAGFTQVFLCGKLMKDAADAYPEAHYFPQKADLEAHLQQNPIQQSTILLKASRGIALETLVDLL</sequence>
<evidence type="ECO:0000256" key="10">
    <source>
        <dbReference type="HAMAP-Rule" id="MF_02019"/>
    </source>
</evidence>
<dbReference type="GO" id="GO:0005524">
    <property type="term" value="F:ATP binding"/>
    <property type="evidence" value="ECO:0007669"/>
    <property type="project" value="UniProtKB-UniRule"/>
</dbReference>
<dbReference type="InterPro" id="IPR035911">
    <property type="entry name" value="MurE/MurF_N"/>
</dbReference>
<dbReference type="InterPro" id="IPR013221">
    <property type="entry name" value="Mur_ligase_cen"/>
</dbReference>
<evidence type="ECO:0000256" key="1">
    <source>
        <dbReference type="ARBA" id="ARBA00022490"/>
    </source>
</evidence>
<evidence type="ECO:0000256" key="2">
    <source>
        <dbReference type="ARBA" id="ARBA00022598"/>
    </source>
</evidence>
<dbReference type="EC" id="6.3.2.10" evidence="10 11"/>
<dbReference type="InterPro" id="IPR005863">
    <property type="entry name" value="UDP-N-AcMur_synth"/>
</dbReference>
<evidence type="ECO:0000259" key="12">
    <source>
        <dbReference type="Pfam" id="PF01225"/>
    </source>
</evidence>
<dbReference type="EMBL" id="CP120682">
    <property type="protein sequence ID" value="WKN40102.1"/>
    <property type="molecule type" value="Genomic_DNA"/>
</dbReference>
<accession>A0AA49Q0E8</accession>
<dbReference type="HAMAP" id="MF_02019">
    <property type="entry name" value="MurF"/>
    <property type="match status" value="1"/>
</dbReference>
<feature type="domain" description="Mur ligase central" evidence="14">
    <location>
        <begin position="96"/>
        <end position="276"/>
    </location>
</feature>
<name>A0AA49Q0E8_9BACT</name>
<dbReference type="GO" id="GO:0005737">
    <property type="term" value="C:cytoplasm"/>
    <property type="evidence" value="ECO:0007669"/>
    <property type="project" value="UniProtKB-SubCell"/>
</dbReference>
<reference evidence="15" key="2">
    <citation type="journal article" date="2024" name="Antonie Van Leeuwenhoek">
        <title>Roseihalotalea indica gen. nov., sp. nov., a halophilic Bacteroidetes from mesopelagic Southwest Indian Ocean with higher carbohydrate metabolic potential.</title>
        <authorList>
            <person name="Chen B."/>
            <person name="Zhang M."/>
            <person name="Lin D."/>
            <person name="Ye J."/>
            <person name="Tang K."/>
        </authorList>
    </citation>
    <scope>NUCLEOTIDE SEQUENCE</scope>
    <source>
        <strain evidence="15">TK19036</strain>
    </source>
</reference>
<keyword evidence="3 10" id="KW-0132">Cell division</keyword>
<dbReference type="Pfam" id="PF02875">
    <property type="entry name" value="Mur_ligase_C"/>
    <property type="match status" value="1"/>
</dbReference>
<comment type="similarity">
    <text evidence="10">Belongs to the MurCDEF family. MurF subfamily.</text>
</comment>
<dbReference type="InterPro" id="IPR051046">
    <property type="entry name" value="MurCDEF_CellWall_CoF430Synth"/>
</dbReference>
<dbReference type="InterPro" id="IPR004101">
    <property type="entry name" value="Mur_ligase_C"/>
</dbReference>
<proteinExistence type="inferred from homology"/>
<organism evidence="15">
    <name type="scientific">Roseihalotalea indica</name>
    <dbReference type="NCBI Taxonomy" id="2867963"/>
    <lineage>
        <taxon>Bacteria</taxon>
        <taxon>Pseudomonadati</taxon>
        <taxon>Bacteroidota</taxon>
        <taxon>Cytophagia</taxon>
        <taxon>Cytophagales</taxon>
        <taxon>Catalimonadaceae</taxon>
        <taxon>Roseihalotalea</taxon>
    </lineage>
</organism>
<protein>
    <recommendedName>
        <fullName evidence="10 11">UDP-N-acetylmuramoyl-tripeptide--D-alanyl-D-alanine ligase</fullName>
        <ecNumber evidence="10 11">6.3.2.10</ecNumber>
    </recommendedName>
    <alternativeName>
        <fullName evidence="10">D-alanyl-D-alanine-adding enzyme</fullName>
    </alternativeName>
</protein>
<dbReference type="Gene3D" id="3.40.1390.10">
    <property type="entry name" value="MurE/MurF, N-terminal domain"/>
    <property type="match status" value="1"/>
</dbReference>
<gene>
    <name evidence="10" type="primary">murF</name>
    <name evidence="15" type="ORF">K4G66_15515</name>
</gene>
<evidence type="ECO:0000256" key="4">
    <source>
        <dbReference type="ARBA" id="ARBA00022741"/>
    </source>
</evidence>
<keyword evidence="6 10" id="KW-0133">Cell shape</keyword>
<evidence type="ECO:0000256" key="11">
    <source>
        <dbReference type="RuleBase" id="RU004136"/>
    </source>
</evidence>
<dbReference type="PANTHER" id="PTHR43024:SF1">
    <property type="entry name" value="UDP-N-ACETYLMURAMOYL-TRIPEPTIDE--D-ALANYL-D-ALANINE LIGASE"/>
    <property type="match status" value="1"/>
</dbReference>
<dbReference type="SUPFAM" id="SSF53244">
    <property type="entry name" value="MurD-like peptide ligases, peptide-binding domain"/>
    <property type="match status" value="1"/>
</dbReference>
<dbReference type="GO" id="GO:0051301">
    <property type="term" value="P:cell division"/>
    <property type="evidence" value="ECO:0007669"/>
    <property type="project" value="UniProtKB-KW"/>
</dbReference>
<keyword evidence="9 10" id="KW-0961">Cell wall biogenesis/degradation</keyword>
<keyword evidence="2 10" id="KW-0436">Ligase</keyword>
<dbReference type="GO" id="GO:0008360">
    <property type="term" value="P:regulation of cell shape"/>
    <property type="evidence" value="ECO:0007669"/>
    <property type="project" value="UniProtKB-KW"/>
</dbReference>
<evidence type="ECO:0000259" key="14">
    <source>
        <dbReference type="Pfam" id="PF08245"/>
    </source>
</evidence>
<dbReference type="GO" id="GO:0071555">
    <property type="term" value="P:cell wall organization"/>
    <property type="evidence" value="ECO:0007669"/>
    <property type="project" value="UniProtKB-KW"/>
</dbReference>
<evidence type="ECO:0000256" key="9">
    <source>
        <dbReference type="ARBA" id="ARBA00023316"/>
    </source>
</evidence>
<keyword evidence="7 10" id="KW-0573">Peptidoglycan synthesis</keyword>
<dbReference type="SUPFAM" id="SSF63418">
    <property type="entry name" value="MurE/MurF N-terminal domain"/>
    <property type="match status" value="1"/>
</dbReference>
<feature type="binding site" evidence="10">
    <location>
        <begin position="98"/>
        <end position="104"/>
    </location>
    <ligand>
        <name>ATP</name>
        <dbReference type="ChEBI" id="CHEBI:30616"/>
    </ligand>
</feature>
<dbReference type="InterPro" id="IPR000713">
    <property type="entry name" value="Mur_ligase_N"/>
</dbReference>
<evidence type="ECO:0000259" key="13">
    <source>
        <dbReference type="Pfam" id="PF02875"/>
    </source>
</evidence>
<evidence type="ECO:0000256" key="6">
    <source>
        <dbReference type="ARBA" id="ARBA00022960"/>
    </source>
</evidence>
<dbReference type="InterPro" id="IPR036565">
    <property type="entry name" value="Mur-like_cat_sf"/>
</dbReference>
<evidence type="ECO:0000256" key="3">
    <source>
        <dbReference type="ARBA" id="ARBA00022618"/>
    </source>
</evidence>
<dbReference type="PANTHER" id="PTHR43024">
    <property type="entry name" value="UDP-N-ACETYLMURAMOYL-TRIPEPTIDE--D-ALANYL-D-ALANINE LIGASE"/>
    <property type="match status" value="1"/>
</dbReference>